<evidence type="ECO:0000313" key="5">
    <source>
        <dbReference type="Proteomes" id="UP000467840"/>
    </source>
</evidence>
<dbReference type="AlphaFoldDB" id="A0A6A6LPS7"/>
<dbReference type="GO" id="GO:0030060">
    <property type="term" value="F:L-malate dehydrogenase (NAD+) activity"/>
    <property type="evidence" value="ECO:0007669"/>
    <property type="project" value="TreeGrafter"/>
</dbReference>
<dbReference type="Gene3D" id="3.40.50.720">
    <property type="entry name" value="NAD(P)-binding Rossmann-like Domain"/>
    <property type="match status" value="1"/>
</dbReference>
<sequence length="116" mass="12320">MRISPFRSIKTPKNSASHLIRRGYGSEAVLRAAVGIGQSFALLMKLNSLVSNLAFYDIANIPGVSAYVRHTSTRSKIQILSLDPLLPFGESIAGESSGKLGSTAAEKGKGPLEFAD</sequence>
<reference evidence="4 5" key="1">
    <citation type="journal article" date="2020" name="Mol. Plant">
        <title>The Chromosome-Based Rubber Tree Genome Provides New Insights into Spurge Genome Evolution and Rubber Biosynthesis.</title>
        <authorList>
            <person name="Liu J."/>
            <person name="Shi C."/>
            <person name="Shi C.C."/>
            <person name="Li W."/>
            <person name="Zhang Q.J."/>
            <person name="Zhang Y."/>
            <person name="Li K."/>
            <person name="Lu H.F."/>
            <person name="Shi C."/>
            <person name="Zhu S.T."/>
            <person name="Xiao Z.Y."/>
            <person name="Nan H."/>
            <person name="Yue Y."/>
            <person name="Zhu X.G."/>
            <person name="Wu Y."/>
            <person name="Hong X.N."/>
            <person name="Fan G.Y."/>
            <person name="Tong Y."/>
            <person name="Zhang D."/>
            <person name="Mao C.L."/>
            <person name="Liu Y.L."/>
            <person name="Hao S.J."/>
            <person name="Liu W.Q."/>
            <person name="Lv M.Q."/>
            <person name="Zhang H.B."/>
            <person name="Liu Y."/>
            <person name="Hu-Tang G.R."/>
            <person name="Wang J.P."/>
            <person name="Wang J.H."/>
            <person name="Sun Y.H."/>
            <person name="Ni S.B."/>
            <person name="Chen W.B."/>
            <person name="Zhang X.C."/>
            <person name="Jiao Y.N."/>
            <person name="Eichler E.E."/>
            <person name="Li G.H."/>
            <person name="Liu X."/>
            <person name="Gao L.Z."/>
        </authorList>
    </citation>
    <scope>NUCLEOTIDE SEQUENCE [LARGE SCALE GENOMIC DNA]</scope>
    <source>
        <strain evidence="5">cv. GT1</strain>
        <tissue evidence="4">Leaf</tissue>
    </source>
</reference>
<keyword evidence="5" id="KW-1185">Reference proteome</keyword>
<name>A0A6A6LPS7_HEVBR</name>
<keyword evidence="2" id="KW-0520">NAD</keyword>
<evidence type="ECO:0000313" key="4">
    <source>
        <dbReference type="EMBL" id="KAF2302507.1"/>
    </source>
</evidence>
<gene>
    <name evidence="4" type="ORF">GH714_036615</name>
</gene>
<feature type="region of interest" description="Disordered" evidence="3">
    <location>
        <begin position="94"/>
        <end position="116"/>
    </location>
</feature>
<evidence type="ECO:0000256" key="3">
    <source>
        <dbReference type="SAM" id="MobiDB-lite"/>
    </source>
</evidence>
<protein>
    <submittedName>
        <fullName evidence="4">Uncharacterized protein</fullName>
    </submittedName>
</protein>
<dbReference type="PANTHER" id="PTHR11540:SF58">
    <property type="entry name" value="MALATE DEHYDROGENASE 1, MITOCHONDRIAL-RELATED"/>
    <property type="match status" value="1"/>
</dbReference>
<dbReference type="PANTHER" id="PTHR11540">
    <property type="entry name" value="MALATE AND LACTATE DEHYDROGENASE"/>
    <property type="match status" value="1"/>
</dbReference>
<evidence type="ECO:0000256" key="2">
    <source>
        <dbReference type="ARBA" id="ARBA00023027"/>
    </source>
</evidence>
<accession>A0A6A6LPS7</accession>
<dbReference type="GO" id="GO:0005739">
    <property type="term" value="C:mitochondrion"/>
    <property type="evidence" value="ECO:0007669"/>
    <property type="project" value="TreeGrafter"/>
</dbReference>
<comment type="caution">
    <text evidence="4">The sequence shown here is derived from an EMBL/GenBank/DDBJ whole genome shotgun (WGS) entry which is preliminary data.</text>
</comment>
<organism evidence="4 5">
    <name type="scientific">Hevea brasiliensis</name>
    <name type="common">Para rubber tree</name>
    <name type="synonym">Siphonia brasiliensis</name>
    <dbReference type="NCBI Taxonomy" id="3981"/>
    <lineage>
        <taxon>Eukaryota</taxon>
        <taxon>Viridiplantae</taxon>
        <taxon>Streptophyta</taxon>
        <taxon>Embryophyta</taxon>
        <taxon>Tracheophyta</taxon>
        <taxon>Spermatophyta</taxon>
        <taxon>Magnoliopsida</taxon>
        <taxon>eudicotyledons</taxon>
        <taxon>Gunneridae</taxon>
        <taxon>Pentapetalae</taxon>
        <taxon>rosids</taxon>
        <taxon>fabids</taxon>
        <taxon>Malpighiales</taxon>
        <taxon>Euphorbiaceae</taxon>
        <taxon>Crotonoideae</taxon>
        <taxon>Micrandreae</taxon>
        <taxon>Hevea</taxon>
    </lineage>
</organism>
<evidence type="ECO:0000256" key="1">
    <source>
        <dbReference type="ARBA" id="ARBA00023002"/>
    </source>
</evidence>
<proteinExistence type="predicted"/>
<keyword evidence="1" id="KW-0560">Oxidoreductase</keyword>
<dbReference type="EMBL" id="JAAGAX010000010">
    <property type="protein sequence ID" value="KAF2302507.1"/>
    <property type="molecule type" value="Genomic_DNA"/>
</dbReference>
<dbReference type="Proteomes" id="UP000467840">
    <property type="component" value="Chromosome 4"/>
</dbReference>